<dbReference type="RefSeq" id="WP_184578715.1">
    <property type="nucleotide sequence ID" value="NZ_JACHJT010000001.1"/>
</dbReference>
<reference evidence="2 3" key="1">
    <citation type="submission" date="2020-08" db="EMBL/GenBank/DDBJ databases">
        <title>Sequencing the genomes of 1000 actinobacteria strains.</title>
        <authorList>
            <person name="Klenk H.-P."/>
        </authorList>
    </citation>
    <scope>NUCLEOTIDE SEQUENCE [LARGE SCALE GENOMIC DNA]</scope>
    <source>
        <strain evidence="2 3">DSM 102030</strain>
    </source>
</reference>
<accession>A0A7W7RH38</accession>
<gene>
    <name evidence="2" type="ORF">F4561_002682</name>
</gene>
<evidence type="ECO:0000313" key="3">
    <source>
        <dbReference type="Proteomes" id="UP000523007"/>
    </source>
</evidence>
<name>A0A7W7RH38_9ACTN</name>
<dbReference type="EMBL" id="JACHJT010000001">
    <property type="protein sequence ID" value="MBB4931862.1"/>
    <property type="molecule type" value="Genomic_DNA"/>
</dbReference>
<feature type="region of interest" description="Disordered" evidence="1">
    <location>
        <begin position="1"/>
        <end position="20"/>
    </location>
</feature>
<feature type="compositionally biased region" description="Basic and acidic residues" evidence="1">
    <location>
        <begin position="1"/>
        <end position="11"/>
    </location>
</feature>
<keyword evidence="3" id="KW-1185">Reference proteome</keyword>
<proteinExistence type="predicted"/>
<organism evidence="2 3">
    <name type="scientific">Lipingzhangella halophila</name>
    <dbReference type="NCBI Taxonomy" id="1783352"/>
    <lineage>
        <taxon>Bacteria</taxon>
        <taxon>Bacillati</taxon>
        <taxon>Actinomycetota</taxon>
        <taxon>Actinomycetes</taxon>
        <taxon>Streptosporangiales</taxon>
        <taxon>Nocardiopsidaceae</taxon>
        <taxon>Lipingzhangella</taxon>
    </lineage>
</organism>
<comment type="caution">
    <text evidence="2">The sequence shown here is derived from an EMBL/GenBank/DDBJ whole genome shotgun (WGS) entry which is preliminary data.</text>
</comment>
<dbReference type="Proteomes" id="UP000523007">
    <property type="component" value="Unassembled WGS sequence"/>
</dbReference>
<dbReference type="AlphaFoldDB" id="A0A7W7RH38"/>
<evidence type="ECO:0000313" key="2">
    <source>
        <dbReference type="EMBL" id="MBB4931862.1"/>
    </source>
</evidence>
<evidence type="ECO:0000256" key="1">
    <source>
        <dbReference type="SAM" id="MobiDB-lite"/>
    </source>
</evidence>
<protein>
    <submittedName>
        <fullName evidence="2">Uncharacterized protein</fullName>
    </submittedName>
</protein>
<sequence length="73" mass="8361">MRPHMDPRADIDDAPELTECPWEEVNGKQCPNEPAEGEWFCHSHEEAGDADPAEWMRQRNAAEYQLDQAGHLT</sequence>